<keyword evidence="5" id="KW-0378">Hydrolase</keyword>
<dbReference type="AlphaFoldDB" id="A0A915N9C4"/>
<dbReference type="Gene3D" id="3.90.79.10">
    <property type="entry name" value="Nucleoside Triphosphate Pyrophosphohydrolase"/>
    <property type="match status" value="1"/>
</dbReference>
<accession>A0A915N9C4</accession>
<dbReference type="GO" id="GO:0003735">
    <property type="term" value="F:structural constituent of ribosome"/>
    <property type="evidence" value="ECO:0007669"/>
    <property type="project" value="InterPro"/>
</dbReference>
<keyword evidence="10" id="KW-1185">Reference proteome</keyword>
<dbReference type="PROSITE" id="PS51462">
    <property type="entry name" value="NUDIX"/>
    <property type="match status" value="1"/>
</dbReference>
<keyword evidence="7" id="KW-0687">Ribonucleoprotein</keyword>
<dbReference type="Proteomes" id="UP000887561">
    <property type="component" value="Unplaced"/>
</dbReference>
<reference evidence="11" key="1">
    <citation type="submission" date="2022-11" db="UniProtKB">
        <authorList>
            <consortium name="WormBaseParasite"/>
        </authorList>
    </citation>
    <scope>IDENTIFICATION</scope>
</reference>
<dbReference type="InterPro" id="IPR051325">
    <property type="entry name" value="Nudix_hydrolase_domain"/>
</dbReference>
<evidence type="ECO:0000259" key="9">
    <source>
        <dbReference type="PROSITE" id="PS51462"/>
    </source>
</evidence>
<dbReference type="GO" id="GO:0006754">
    <property type="term" value="P:ATP biosynthetic process"/>
    <property type="evidence" value="ECO:0007669"/>
    <property type="project" value="TreeGrafter"/>
</dbReference>
<evidence type="ECO:0000256" key="2">
    <source>
        <dbReference type="ARBA" id="ARBA00010618"/>
    </source>
</evidence>
<dbReference type="GO" id="GO:0006412">
    <property type="term" value="P:translation"/>
    <property type="evidence" value="ECO:0007669"/>
    <property type="project" value="InterPro"/>
</dbReference>
<dbReference type="InterPro" id="IPR000086">
    <property type="entry name" value="NUDIX_hydrolase_dom"/>
</dbReference>
<dbReference type="InterPro" id="IPR003565">
    <property type="entry name" value="Tetra_PHTase"/>
</dbReference>
<dbReference type="GO" id="GO:0000166">
    <property type="term" value="F:nucleotide binding"/>
    <property type="evidence" value="ECO:0007669"/>
    <property type="project" value="UniProtKB-KW"/>
</dbReference>
<evidence type="ECO:0000256" key="8">
    <source>
        <dbReference type="ARBA" id="ARBA00032644"/>
    </source>
</evidence>
<evidence type="ECO:0000256" key="1">
    <source>
        <dbReference type="ARBA" id="ARBA00005582"/>
    </source>
</evidence>
<dbReference type="PANTHER" id="PTHR21340">
    <property type="entry name" value="DIADENOSINE 5,5-P1,P4-TETRAPHOSPHATE PYROPHOSPHOHYDROLASE MUTT"/>
    <property type="match status" value="1"/>
</dbReference>
<keyword evidence="6" id="KW-0689">Ribosomal protein</keyword>
<dbReference type="InterPro" id="IPR020084">
    <property type="entry name" value="NUDIX_hydrolase_CS"/>
</dbReference>
<name>A0A915N9C4_MELJA</name>
<feature type="domain" description="Nudix hydrolase" evidence="9">
    <location>
        <begin position="6"/>
        <end position="139"/>
    </location>
</feature>
<dbReference type="Pfam" id="PF00293">
    <property type="entry name" value="NUDIX"/>
    <property type="match status" value="1"/>
</dbReference>
<comment type="similarity">
    <text evidence="2">Belongs to the universal ribosomal protein uL24 family.</text>
</comment>
<evidence type="ECO:0000256" key="3">
    <source>
        <dbReference type="ARBA" id="ARBA00018911"/>
    </source>
</evidence>
<dbReference type="GO" id="GO:0004081">
    <property type="term" value="F:bis(5'-nucleosyl)-tetraphosphatase (asymmetrical) activity"/>
    <property type="evidence" value="ECO:0007669"/>
    <property type="project" value="TreeGrafter"/>
</dbReference>
<dbReference type="GO" id="GO:0015934">
    <property type="term" value="C:large ribosomal subunit"/>
    <property type="evidence" value="ECO:0007669"/>
    <property type="project" value="InterPro"/>
</dbReference>
<dbReference type="PANTHER" id="PTHR21340:SF0">
    <property type="entry name" value="BIS(5'-NUCLEOSYL)-TETRAPHOSPHATASE [ASYMMETRICAL]"/>
    <property type="match status" value="1"/>
</dbReference>
<evidence type="ECO:0000256" key="6">
    <source>
        <dbReference type="ARBA" id="ARBA00022980"/>
    </source>
</evidence>
<dbReference type="CDD" id="cd03428">
    <property type="entry name" value="NUDIX_Ap4A_Nudt2"/>
    <property type="match status" value="1"/>
</dbReference>
<protein>
    <recommendedName>
        <fullName evidence="3">Bis(5'-nucleosyl)-tetraphosphatase [asymmetrical]</fullName>
    </recommendedName>
    <alternativeName>
        <fullName evidence="8">Diadenosine 5',5'''-P1,P4-tetraphosphate asymmetrical hydrolase</fullName>
    </alternativeName>
</protein>
<keyword evidence="4" id="KW-0547">Nucleotide-binding</keyword>
<evidence type="ECO:0000256" key="4">
    <source>
        <dbReference type="ARBA" id="ARBA00022741"/>
    </source>
</evidence>
<evidence type="ECO:0000313" key="10">
    <source>
        <dbReference type="Proteomes" id="UP000887561"/>
    </source>
</evidence>
<dbReference type="GO" id="GO:0006167">
    <property type="term" value="P:AMP biosynthetic process"/>
    <property type="evidence" value="ECO:0007669"/>
    <property type="project" value="TreeGrafter"/>
</dbReference>
<evidence type="ECO:0000313" key="11">
    <source>
        <dbReference type="WBParaSite" id="scaffold8039_cov210.g12671"/>
    </source>
</evidence>
<dbReference type="InterPro" id="IPR005756">
    <property type="entry name" value="Ribosomal_uL24_euk/arc"/>
</dbReference>
<dbReference type="WBParaSite" id="scaffold8039_cov210.g12671">
    <property type="protein sequence ID" value="scaffold8039_cov210.g12671"/>
    <property type="gene ID" value="scaffold8039_cov210.g12671"/>
</dbReference>
<evidence type="ECO:0000256" key="5">
    <source>
        <dbReference type="ARBA" id="ARBA00022801"/>
    </source>
</evidence>
<dbReference type="Pfam" id="PF16906">
    <property type="entry name" value="Ribosomal_L26"/>
    <property type="match status" value="1"/>
</dbReference>
<organism evidence="10 11">
    <name type="scientific">Meloidogyne javanica</name>
    <name type="common">Root-knot nematode worm</name>
    <dbReference type="NCBI Taxonomy" id="6303"/>
    <lineage>
        <taxon>Eukaryota</taxon>
        <taxon>Metazoa</taxon>
        <taxon>Ecdysozoa</taxon>
        <taxon>Nematoda</taxon>
        <taxon>Chromadorea</taxon>
        <taxon>Rhabditida</taxon>
        <taxon>Tylenchina</taxon>
        <taxon>Tylenchomorpha</taxon>
        <taxon>Tylenchoidea</taxon>
        <taxon>Meloidogynidae</taxon>
        <taxon>Meloidogyninae</taxon>
        <taxon>Meloidogyne</taxon>
        <taxon>Meloidogyne incognita group</taxon>
    </lineage>
</organism>
<dbReference type="PRINTS" id="PR01405">
    <property type="entry name" value="TETRPHPHTASE"/>
</dbReference>
<sequence length="202" mass="23336">MNSVQPKIRGAGLLIYRKNANFVEYLLLQSSGIPHHWTPPKGHVDPGENEWQAAIREVKEESGIDANEKLTLIKDFKHEMFYYVNSELKRVTYWLAKANDINLQVKLSHEHLDFRWVKLSDALDLAGREEMKEMLTKADDYIEKNFGEFCVAVHVDIHPSKVVLTKLKMDKDRRALLERKAAGRERVTGVLKGKHAEETIEE</sequence>
<dbReference type="PROSITE" id="PS00893">
    <property type="entry name" value="NUDIX_BOX"/>
    <property type="match status" value="1"/>
</dbReference>
<dbReference type="SUPFAM" id="SSF55811">
    <property type="entry name" value="Nudix"/>
    <property type="match status" value="1"/>
</dbReference>
<comment type="similarity">
    <text evidence="1">Belongs to the Nudix hydrolase family.</text>
</comment>
<proteinExistence type="inferred from homology"/>
<dbReference type="InterPro" id="IPR015797">
    <property type="entry name" value="NUDIX_hydrolase-like_dom_sf"/>
</dbReference>
<evidence type="ECO:0000256" key="7">
    <source>
        <dbReference type="ARBA" id="ARBA00023274"/>
    </source>
</evidence>